<protein>
    <submittedName>
        <fullName evidence="2">Spore maturation protein</fullName>
    </submittedName>
</protein>
<reference evidence="2" key="2">
    <citation type="submission" date="2021-04" db="EMBL/GenBank/DDBJ databases">
        <authorList>
            <person name="Gilroy R."/>
        </authorList>
    </citation>
    <scope>NUCLEOTIDE SEQUENCE</scope>
    <source>
        <strain evidence="2">14324</strain>
    </source>
</reference>
<dbReference type="AlphaFoldDB" id="A0A9D2DQS8"/>
<gene>
    <name evidence="2" type="ORF">IAA21_01015</name>
</gene>
<evidence type="ECO:0000256" key="1">
    <source>
        <dbReference type="SAM" id="Phobius"/>
    </source>
</evidence>
<dbReference type="InterPro" id="IPR052549">
    <property type="entry name" value="SpmB"/>
</dbReference>
<feature type="transmembrane region" description="Helical" evidence="1">
    <location>
        <begin position="6"/>
        <end position="25"/>
    </location>
</feature>
<dbReference type="Proteomes" id="UP000824041">
    <property type="component" value="Unassembled WGS sequence"/>
</dbReference>
<evidence type="ECO:0000313" key="2">
    <source>
        <dbReference type="EMBL" id="HIZ21363.1"/>
    </source>
</evidence>
<accession>A0A9D2DQS8</accession>
<organism evidence="2 3">
    <name type="scientific">Candidatus Blautia faecigallinarum</name>
    <dbReference type="NCBI Taxonomy" id="2838488"/>
    <lineage>
        <taxon>Bacteria</taxon>
        <taxon>Bacillati</taxon>
        <taxon>Bacillota</taxon>
        <taxon>Clostridia</taxon>
        <taxon>Lachnospirales</taxon>
        <taxon>Lachnospiraceae</taxon>
        <taxon>Blautia</taxon>
    </lineage>
</organism>
<evidence type="ECO:0000313" key="3">
    <source>
        <dbReference type="Proteomes" id="UP000824041"/>
    </source>
</evidence>
<sequence>MKAITYLSNFMIPFLLFYIIGYGLLCKRDIYTDFLDGAKDGLKTAAGILPTLIGLMTGVGVLRASGFLEFLGGLLGRATDQIGIPSDLVPLTLVRLFSSSAATGLLLDIFKEHGADSLAGLTGAVILSATESVFYCMSVYYGSVKIEKTRYTLAGALLATAAGTAAAVCIVRILC</sequence>
<dbReference type="PANTHER" id="PTHR35793:SF2">
    <property type="entry name" value="INNER MEMBRANE PROTEIN YJIG"/>
    <property type="match status" value="1"/>
</dbReference>
<feature type="transmembrane region" description="Helical" evidence="1">
    <location>
        <begin position="153"/>
        <end position="174"/>
    </location>
</feature>
<feature type="transmembrane region" description="Helical" evidence="1">
    <location>
        <begin position="46"/>
        <end position="68"/>
    </location>
</feature>
<dbReference type="EMBL" id="DXBU01000016">
    <property type="protein sequence ID" value="HIZ21363.1"/>
    <property type="molecule type" value="Genomic_DNA"/>
</dbReference>
<dbReference type="GO" id="GO:0005886">
    <property type="term" value="C:plasma membrane"/>
    <property type="evidence" value="ECO:0007669"/>
    <property type="project" value="TreeGrafter"/>
</dbReference>
<keyword evidence="1" id="KW-0472">Membrane</keyword>
<proteinExistence type="predicted"/>
<feature type="transmembrane region" description="Helical" evidence="1">
    <location>
        <begin position="119"/>
        <end position="141"/>
    </location>
</feature>
<keyword evidence="1" id="KW-0812">Transmembrane</keyword>
<reference evidence="2" key="1">
    <citation type="journal article" date="2021" name="PeerJ">
        <title>Extensive microbial diversity within the chicken gut microbiome revealed by metagenomics and culture.</title>
        <authorList>
            <person name="Gilroy R."/>
            <person name="Ravi A."/>
            <person name="Getino M."/>
            <person name="Pursley I."/>
            <person name="Horton D.L."/>
            <person name="Alikhan N.F."/>
            <person name="Baker D."/>
            <person name="Gharbi K."/>
            <person name="Hall N."/>
            <person name="Watson M."/>
            <person name="Adriaenssens E.M."/>
            <person name="Foster-Nyarko E."/>
            <person name="Jarju S."/>
            <person name="Secka A."/>
            <person name="Antonio M."/>
            <person name="Oren A."/>
            <person name="Chaudhuri R.R."/>
            <person name="La Ragione R."/>
            <person name="Hildebrand F."/>
            <person name="Pallen M.J."/>
        </authorList>
    </citation>
    <scope>NUCLEOTIDE SEQUENCE</scope>
    <source>
        <strain evidence="2">14324</strain>
    </source>
</reference>
<comment type="caution">
    <text evidence="2">The sequence shown here is derived from an EMBL/GenBank/DDBJ whole genome shotgun (WGS) entry which is preliminary data.</text>
</comment>
<name>A0A9D2DQS8_9FIRM</name>
<keyword evidence="1" id="KW-1133">Transmembrane helix</keyword>
<dbReference type="PANTHER" id="PTHR35793">
    <property type="entry name" value="INNER MEMBRANE PROTEIN YJIG"/>
    <property type="match status" value="1"/>
</dbReference>